<evidence type="ECO:0000256" key="7">
    <source>
        <dbReference type="ARBA" id="ARBA00022701"/>
    </source>
</evidence>
<evidence type="ECO:0000256" key="9">
    <source>
        <dbReference type="ARBA" id="ARBA00022838"/>
    </source>
</evidence>
<dbReference type="GO" id="GO:0005819">
    <property type="term" value="C:spindle"/>
    <property type="evidence" value="ECO:0007669"/>
    <property type="project" value="UniProtKB-SubCell"/>
</dbReference>
<protein>
    <submittedName>
        <fullName evidence="13">Uncharacterized protein</fullName>
    </submittedName>
</protein>
<evidence type="ECO:0000256" key="12">
    <source>
        <dbReference type="ARBA" id="ARBA00023328"/>
    </source>
</evidence>
<dbReference type="PANTHER" id="PTHR48118:SF1">
    <property type="entry name" value="SPINDLE AND KINETOCHORE-ASSOCIATED PROTEIN 3"/>
    <property type="match status" value="1"/>
</dbReference>
<sequence>MENKEAVNHSTSSTFIQCLNQHVSTTSSNLNLLNSMSIGTDKMYDLERPYQPATVNLGASEVEGPKSVVKASKDEYESLPSCMINSYISKKENCSENKCFFQDEISSLALGPKARSYLLLLAHMKPLVIETVDGLISCRVL</sequence>
<keyword evidence="7" id="KW-0493">Microtubule</keyword>
<evidence type="ECO:0000313" key="13">
    <source>
        <dbReference type="EMBL" id="KAL3751706.1"/>
    </source>
</evidence>
<organism evidence="13 14">
    <name type="scientific">Eucalyptus globulus</name>
    <name type="common">Tasmanian blue gum</name>
    <dbReference type="NCBI Taxonomy" id="34317"/>
    <lineage>
        <taxon>Eukaryota</taxon>
        <taxon>Viridiplantae</taxon>
        <taxon>Streptophyta</taxon>
        <taxon>Embryophyta</taxon>
        <taxon>Tracheophyta</taxon>
        <taxon>Spermatophyta</taxon>
        <taxon>Magnoliopsida</taxon>
        <taxon>eudicotyledons</taxon>
        <taxon>Gunneridae</taxon>
        <taxon>Pentapetalae</taxon>
        <taxon>rosids</taxon>
        <taxon>malvids</taxon>
        <taxon>Myrtales</taxon>
        <taxon>Myrtaceae</taxon>
        <taxon>Myrtoideae</taxon>
        <taxon>Eucalypteae</taxon>
        <taxon>Eucalyptus</taxon>
    </lineage>
</organism>
<dbReference type="Proteomes" id="UP001634007">
    <property type="component" value="Unassembled WGS sequence"/>
</dbReference>
<keyword evidence="12" id="KW-0137">Centromere</keyword>
<keyword evidence="14" id="KW-1185">Reference proteome</keyword>
<proteinExistence type="inferred from homology"/>
<evidence type="ECO:0000256" key="11">
    <source>
        <dbReference type="ARBA" id="ARBA00023306"/>
    </source>
</evidence>
<keyword evidence="6" id="KW-0132">Cell division</keyword>
<evidence type="ECO:0000256" key="4">
    <source>
        <dbReference type="ARBA" id="ARBA00022454"/>
    </source>
</evidence>
<dbReference type="GO" id="GO:0005874">
    <property type="term" value="C:microtubule"/>
    <property type="evidence" value="ECO:0007669"/>
    <property type="project" value="UniProtKB-KW"/>
</dbReference>
<keyword evidence="10" id="KW-0206">Cytoskeleton</keyword>
<keyword evidence="9" id="KW-0995">Kinetochore</keyword>
<comment type="subcellular location">
    <subcellularLocation>
        <location evidence="2">Chromosome</location>
        <location evidence="2">Centromere</location>
        <location evidence="2">Kinetochore</location>
    </subcellularLocation>
    <subcellularLocation>
        <location evidence="1">Cytoplasm</location>
        <location evidence="1">Cytoskeleton</location>
        <location evidence="1">Spindle</location>
    </subcellularLocation>
</comment>
<dbReference type="EMBL" id="JBJKBG010000002">
    <property type="protein sequence ID" value="KAL3751706.1"/>
    <property type="molecule type" value="Genomic_DNA"/>
</dbReference>
<evidence type="ECO:0000256" key="6">
    <source>
        <dbReference type="ARBA" id="ARBA00022618"/>
    </source>
</evidence>
<reference evidence="13 14" key="1">
    <citation type="submission" date="2024-11" db="EMBL/GenBank/DDBJ databases">
        <title>Chromosome-level genome assembly of Eucalyptus globulus Labill. provides insights into its genome evolution.</title>
        <authorList>
            <person name="Li X."/>
        </authorList>
    </citation>
    <scope>NUCLEOTIDE SEQUENCE [LARGE SCALE GENOMIC DNA]</scope>
    <source>
        <strain evidence="13">CL2024</strain>
        <tissue evidence="13">Fresh tender leaves</tissue>
    </source>
</reference>
<dbReference type="AlphaFoldDB" id="A0ABD3LN81"/>
<keyword evidence="4" id="KW-0158">Chromosome</keyword>
<dbReference type="GO" id="GO:0000776">
    <property type="term" value="C:kinetochore"/>
    <property type="evidence" value="ECO:0007669"/>
    <property type="project" value="UniProtKB-KW"/>
</dbReference>
<dbReference type="GO" id="GO:0051301">
    <property type="term" value="P:cell division"/>
    <property type="evidence" value="ECO:0007669"/>
    <property type="project" value="UniProtKB-KW"/>
</dbReference>
<dbReference type="PANTHER" id="PTHR48118">
    <property type="entry name" value="SPINDLE AND KINETOCHORE-ASSOCIATED PROTEIN 3"/>
    <property type="match status" value="1"/>
</dbReference>
<evidence type="ECO:0000256" key="2">
    <source>
        <dbReference type="ARBA" id="ARBA00004629"/>
    </source>
</evidence>
<comment type="similarity">
    <text evidence="3">Belongs to the SKA3 family.</text>
</comment>
<keyword evidence="5" id="KW-0963">Cytoplasm</keyword>
<keyword evidence="11" id="KW-0131">Cell cycle</keyword>
<evidence type="ECO:0000256" key="1">
    <source>
        <dbReference type="ARBA" id="ARBA00004186"/>
    </source>
</evidence>
<accession>A0ABD3LN81</accession>
<evidence type="ECO:0000313" key="14">
    <source>
        <dbReference type="Proteomes" id="UP001634007"/>
    </source>
</evidence>
<gene>
    <name evidence="13" type="ORF">ACJRO7_012524</name>
</gene>
<evidence type="ECO:0000256" key="3">
    <source>
        <dbReference type="ARBA" id="ARBA00007716"/>
    </source>
</evidence>
<keyword evidence="8" id="KW-0498">Mitosis</keyword>
<evidence type="ECO:0000256" key="8">
    <source>
        <dbReference type="ARBA" id="ARBA00022776"/>
    </source>
</evidence>
<comment type="caution">
    <text evidence="13">The sequence shown here is derived from an EMBL/GenBank/DDBJ whole genome shotgun (WGS) entry which is preliminary data.</text>
</comment>
<evidence type="ECO:0000256" key="5">
    <source>
        <dbReference type="ARBA" id="ARBA00022490"/>
    </source>
</evidence>
<evidence type="ECO:0000256" key="10">
    <source>
        <dbReference type="ARBA" id="ARBA00023212"/>
    </source>
</evidence>
<name>A0ABD3LN81_EUCGL</name>
<dbReference type="InterPro" id="IPR033341">
    <property type="entry name" value="SKA3"/>
</dbReference>